<comment type="caution">
    <text evidence="1">The sequence shown here is derived from an EMBL/GenBank/DDBJ whole genome shotgun (WGS) entry which is preliminary data.</text>
</comment>
<dbReference type="Pfam" id="PF02992">
    <property type="entry name" value="Transposase_21"/>
    <property type="match status" value="1"/>
</dbReference>
<keyword evidence="2" id="KW-1185">Reference proteome</keyword>
<sequence length="71" mass="7894">MGKVLEVIFTLLHLKCLNGWSNNSISMLLGDPFLKAKSLPDSYYEDPHNVRLGLASDEFNPFGNLSISHST</sequence>
<accession>A0AAP0X4V7</accession>
<proteinExistence type="predicted"/>
<evidence type="ECO:0000313" key="1">
    <source>
        <dbReference type="EMBL" id="KAK9290681.1"/>
    </source>
</evidence>
<organism evidence="1 2">
    <name type="scientific">Liquidambar formosana</name>
    <name type="common">Formosan gum</name>
    <dbReference type="NCBI Taxonomy" id="63359"/>
    <lineage>
        <taxon>Eukaryota</taxon>
        <taxon>Viridiplantae</taxon>
        <taxon>Streptophyta</taxon>
        <taxon>Embryophyta</taxon>
        <taxon>Tracheophyta</taxon>
        <taxon>Spermatophyta</taxon>
        <taxon>Magnoliopsida</taxon>
        <taxon>eudicotyledons</taxon>
        <taxon>Gunneridae</taxon>
        <taxon>Pentapetalae</taxon>
        <taxon>Saxifragales</taxon>
        <taxon>Altingiaceae</taxon>
        <taxon>Liquidambar</taxon>
    </lineage>
</organism>
<gene>
    <name evidence="1" type="ORF">L1049_008855</name>
</gene>
<dbReference type="AlphaFoldDB" id="A0AAP0X4V7"/>
<reference evidence="1 2" key="1">
    <citation type="journal article" date="2024" name="Plant J.">
        <title>Genome sequences and population genomics reveal climatic adaptation and genomic divergence between two closely related sweetgum species.</title>
        <authorList>
            <person name="Xu W.Q."/>
            <person name="Ren C.Q."/>
            <person name="Zhang X.Y."/>
            <person name="Comes H.P."/>
            <person name="Liu X.H."/>
            <person name="Li Y.G."/>
            <person name="Kettle C.J."/>
            <person name="Jalonen R."/>
            <person name="Gaisberger H."/>
            <person name="Ma Y.Z."/>
            <person name="Qiu Y.X."/>
        </authorList>
    </citation>
    <scope>NUCLEOTIDE SEQUENCE [LARGE SCALE GENOMIC DNA]</scope>
    <source>
        <strain evidence="1">Hangzhou</strain>
    </source>
</reference>
<protein>
    <submittedName>
        <fullName evidence="1">Uncharacterized protein</fullName>
    </submittedName>
</protein>
<dbReference type="Proteomes" id="UP001415857">
    <property type="component" value="Unassembled WGS sequence"/>
</dbReference>
<name>A0AAP0X4V7_LIQFO</name>
<dbReference type="EMBL" id="JBBPBK010000002">
    <property type="protein sequence ID" value="KAK9290681.1"/>
    <property type="molecule type" value="Genomic_DNA"/>
</dbReference>
<evidence type="ECO:0000313" key="2">
    <source>
        <dbReference type="Proteomes" id="UP001415857"/>
    </source>
</evidence>
<dbReference type="InterPro" id="IPR004242">
    <property type="entry name" value="Transposase_21"/>
</dbReference>